<dbReference type="Gene3D" id="2.30.30.40">
    <property type="entry name" value="SH3 Domains"/>
    <property type="match status" value="1"/>
</dbReference>
<dbReference type="SMART" id="SM00326">
    <property type="entry name" value="SH3"/>
    <property type="match status" value="1"/>
</dbReference>
<dbReference type="InterPro" id="IPR036028">
    <property type="entry name" value="SH3-like_dom_sf"/>
</dbReference>
<proteinExistence type="predicted"/>
<dbReference type="AlphaFoldDB" id="A0A139A313"/>
<dbReference type="InterPro" id="IPR036770">
    <property type="entry name" value="Ankyrin_rpt-contain_sf"/>
</dbReference>
<dbReference type="InterPro" id="IPR001452">
    <property type="entry name" value="SH3_domain"/>
</dbReference>
<dbReference type="Gene3D" id="1.25.40.20">
    <property type="entry name" value="Ankyrin repeat-containing domain"/>
    <property type="match status" value="1"/>
</dbReference>
<dbReference type="EMBL" id="KQ965811">
    <property type="protein sequence ID" value="KXS10915.1"/>
    <property type="molecule type" value="Genomic_DNA"/>
</dbReference>
<evidence type="ECO:0000259" key="3">
    <source>
        <dbReference type="SMART" id="SM00326"/>
    </source>
</evidence>
<protein>
    <recommendedName>
        <fullName evidence="3">SH3 domain-containing protein</fullName>
    </recommendedName>
</protein>
<dbReference type="Proteomes" id="UP000070544">
    <property type="component" value="Unassembled WGS sequence"/>
</dbReference>
<feature type="region of interest" description="Disordered" evidence="2">
    <location>
        <begin position="382"/>
        <end position="406"/>
    </location>
</feature>
<dbReference type="OrthoDB" id="10614438at2759"/>
<evidence type="ECO:0000256" key="1">
    <source>
        <dbReference type="ARBA" id="ARBA00022443"/>
    </source>
</evidence>
<accession>A0A139A313</accession>
<keyword evidence="1" id="KW-0728">SH3 domain</keyword>
<evidence type="ECO:0000313" key="5">
    <source>
        <dbReference type="Proteomes" id="UP000070544"/>
    </source>
</evidence>
<evidence type="ECO:0000256" key="2">
    <source>
        <dbReference type="SAM" id="MobiDB-lite"/>
    </source>
</evidence>
<evidence type="ECO:0000313" key="4">
    <source>
        <dbReference type="EMBL" id="KXS10915.1"/>
    </source>
</evidence>
<name>A0A139A313_GONPJ</name>
<dbReference type="SUPFAM" id="SSF50044">
    <property type="entry name" value="SH3-domain"/>
    <property type="match status" value="1"/>
</dbReference>
<feature type="domain" description="SH3" evidence="3">
    <location>
        <begin position="325"/>
        <end position="382"/>
    </location>
</feature>
<sequence>MILPSLADSALFAAAEAGSISGIRAAVAAGGKPNDARKMVTLFVAYQQANGGTKTTSDTIAAESALATAILDGRADVVAALLQAGADPSRPLSWQLPQTQLKWTESAWQDHWPSWRAHNFPSALDMAVSCQGKVFRNKRGDRITYNNPRELTDVCVATDVVPSRDVVIALARGGAKITQRVLDRAQDLKDKSIAQILEAAVKAGAAGSLPNSPKPATAVPVTPSAPSPTTPRGPASTTSHPADPALLTLADHLSKHISAASGPTSSGDPRLLSALQLLLADLQRSVADQHARLVAVEEDSAVLIARLEALEVGGSTSSGPSRPRRTIRVREAFSARNADEIDLNVGDEIFWGEGYGDGWGNGYNLSTLRSGFFPLAYTTAVSSSGSPAPAARVDSARKVPARSGTF</sequence>
<organism evidence="4 5">
    <name type="scientific">Gonapodya prolifera (strain JEL478)</name>
    <name type="common">Monoblepharis prolifera</name>
    <dbReference type="NCBI Taxonomy" id="1344416"/>
    <lineage>
        <taxon>Eukaryota</taxon>
        <taxon>Fungi</taxon>
        <taxon>Fungi incertae sedis</taxon>
        <taxon>Chytridiomycota</taxon>
        <taxon>Chytridiomycota incertae sedis</taxon>
        <taxon>Monoblepharidomycetes</taxon>
        <taxon>Monoblepharidales</taxon>
        <taxon>Gonapodyaceae</taxon>
        <taxon>Gonapodya</taxon>
    </lineage>
</organism>
<feature type="region of interest" description="Disordered" evidence="2">
    <location>
        <begin position="205"/>
        <end position="243"/>
    </location>
</feature>
<feature type="compositionally biased region" description="Low complexity" evidence="2">
    <location>
        <begin position="382"/>
        <end position="391"/>
    </location>
</feature>
<reference evidence="4 5" key="1">
    <citation type="journal article" date="2015" name="Genome Biol. Evol.">
        <title>Phylogenomic analyses indicate that early fungi evolved digesting cell walls of algal ancestors of land plants.</title>
        <authorList>
            <person name="Chang Y."/>
            <person name="Wang S."/>
            <person name="Sekimoto S."/>
            <person name="Aerts A.L."/>
            <person name="Choi C."/>
            <person name="Clum A."/>
            <person name="LaButti K.M."/>
            <person name="Lindquist E.A."/>
            <person name="Yee Ngan C."/>
            <person name="Ohm R.A."/>
            <person name="Salamov A.A."/>
            <person name="Grigoriev I.V."/>
            <person name="Spatafora J.W."/>
            <person name="Berbee M.L."/>
        </authorList>
    </citation>
    <scope>NUCLEOTIDE SEQUENCE [LARGE SCALE GENOMIC DNA]</scope>
    <source>
        <strain evidence="4 5">JEL478</strain>
    </source>
</reference>
<keyword evidence="5" id="KW-1185">Reference proteome</keyword>
<gene>
    <name evidence="4" type="ORF">M427DRAFT_61283</name>
</gene>